<keyword evidence="2" id="KW-1185">Reference proteome</keyword>
<proteinExistence type="predicted"/>
<dbReference type="InterPro" id="IPR018707">
    <property type="entry name" value="LpxR"/>
</dbReference>
<evidence type="ECO:0000313" key="2">
    <source>
        <dbReference type="Proteomes" id="UP000628854"/>
    </source>
</evidence>
<sequence length="260" mass="28352">MLIAASTFAFIGCQGCQQVPELRSHAPINRFEAVSGQDRPLPLVDAESKLAFQRSETTNVEGLSLAPVPSGVPALNIDFATAGQLSTMRISNAQGIRNFEGRRAASNLTNPVRNVRDFGASLAFSAADAQTGLGFDLGFVPRVSVSTDGQFEQRRVGGELRIGQNFDQRGKDVEATGWYLFAGADGEALVYEPDQDRNFTNRMALRDQVTVGDMQAGVSFTRGDGQLSLSYIRREVEYRERGVRGEETEDFAGVSFTIRK</sequence>
<dbReference type="InterPro" id="IPR037107">
    <property type="entry name" value="Put_OMP_sf"/>
</dbReference>
<organism evidence="1 2">
    <name type="scientific">Henriciella pelagia</name>
    <dbReference type="NCBI Taxonomy" id="1977912"/>
    <lineage>
        <taxon>Bacteria</taxon>
        <taxon>Pseudomonadati</taxon>
        <taxon>Pseudomonadota</taxon>
        <taxon>Alphaproteobacteria</taxon>
        <taxon>Hyphomonadales</taxon>
        <taxon>Hyphomonadaceae</taxon>
        <taxon>Henriciella</taxon>
    </lineage>
</organism>
<gene>
    <name evidence="1" type="ORF">GCM10011503_19030</name>
</gene>
<dbReference type="Pfam" id="PF09982">
    <property type="entry name" value="LpxR"/>
    <property type="match status" value="1"/>
</dbReference>
<dbReference type="EMBL" id="BMKF01000002">
    <property type="protein sequence ID" value="GGB70532.1"/>
    <property type="molecule type" value="Genomic_DNA"/>
</dbReference>
<dbReference type="Proteomes" id="UP000628854">
    <property type="component" value="Unassembled WGS sequence"/>
</dbReference>
<name>A0ABQ1JM71_9PROT</name>
<evidence type="ECO:0008006" key="3">
    <source>
        <dbReference type="Google" id="ProtNLM"/>
    </source>
</evidence>
<reference evidence="2" key="1">
    <citation type="journal article" date="2019" name="Int. J. Syst. Evol. Microbiol.">
        <title>The Global Catalogue of Microorganisms (GCM) 10K type strain sequencing project: providing services to taxonomists for standard genome sequencing and annotation.</title>
        <authorList>
            <consortium name="The Broad Institute Genomics Platform"/>
            <consortium name="The Broad Institute Genome Sequencing Center for Infectious Disease"/>
            <person name="Wu L."/>
            <person name="Ma J."/>
        </authorList>
    </citation>
    <scope>NUCLEOTIDE SEQUENCE [LARGE SCALE GENOMIC DNA]</scope>
    <source>
        <strain evidence="2">CGMCC 1.15928</strain>
    </source>
</reference>
<evidence type="ECO:0000313" key="1">
    <source>
        <dbReference type="EMBL" id="GGB70532.1"/>
    </source>
</evidence>
<protein>
    <recommendedName>
        <fullName evidence="3">DUF2219 family protein</fullName>
    </recommendedName>
</protein>
<accession>A0ABQ1JM71</accession>
<dbReference type="Gene3D" id="2.40.128.140">
    <property type="entry name" value="Outer membrane protein"/>
    <property type="match status" value="1"/>
</dbReference>
<comment type="caution">
    <text evidence="1">The sequence shown here is derived from an EMBL/GenBank/DDBJ whole genome shotgun (WGS) entry which is preliminary data.</text>
</comment>